<reference evidence="3" key="1">
    <citation type="journal article" date="2019" name="Int. J. Syst. Evol. Microbiol.">
        <title>The Global Catalogue of Microorganisms (GCM) 10K type strain sequencing project: providing services to taxonomists for standard genome sequencing and annotation.</title>
        <authorList>
            <consortium name="The Broad Institute Genomics Platform"/>
            <consortium name="The Broad Institute Genome Sequencing Center for Infectious Disease"/>
            <person name="Wu L."/>
            <person name="Ma J."/>
        </authorList>
    </citation>
    <scope>NUCLEOTIDE SEQUENCE [LARGE SCALE GENOMIC DNA]</scope>
    <source>
        <strain evidence="3">JCM 31486</strain>
    </source>
</reference>
<keyword evidence="3" id="KW-1185">Reference proteome</keyword>
<dbReference type="Proteomes" id="UP001597045">
    <property type="component" value="Unassembled WGS sequence"/>
</dbReference>
<feature type="non-terminal residue" evidence="2">
    <location>
        <position position="213"/>
    </location>
</feature>
<evidence type="ECO:0000313" key="3">
    <source>
        <dbReference type="Proteomes" id="UP001597045"/>
    </source>
</evidence>
<dbReference type="PROSITE" id="PS50943">
    <property type="entry name" value="HTH_CROC1"/>
    <property type="match status" value="1"/>
</dbReference>
<proteinExistence type="predicted"/>
<sequence length="213" mass="22997">MNVLPADEPIDPRLWERPHMRAALARHDISEVYQLLAASGVSQRRIAALTGQNQSEISDINQGRQVQAYDLLARIADGLGIPRGYMGLAYTDITTRRLATPPSTAKDDWMERRTFLGLVSKLVMGAALTPAELDVIATAPGHTPVPTHVGATDVAQVQTMTKALRAYDAQHGGGSCRDAILAHTQWATSLLNATCTDHVRQQLLAAVADAKTL</sequence>
<gene>
    <name evidence="2" type="ORF">ACFQ1S_20010</name>
</gene>
<evidence type="ECO:0000259" key="1">
    <source>
        <dbReference type="PROSITE" id="PS50943"/>
    </source>
</evidence>
<dbReference type="EMBL" id="JBHTIS010001183">
    <property type="protein sequence ID" value="MFD1047658.1"/>
    <property type="molecule type" value="Genomic_DNA"/>
</dbReference>
<feature type="domain" description="HTH cro/C1-type" evidence="1">
    <location>
        <begin position="32"/>
        <end position="86"/>
    </location>
</feature>
<dbReference type="InterPro" id="IPR010982">
    <property type="entry name" value="Lambda_DNA-bd_dom_sf"/>
</dbReference>
<dbReference type="CDD" id="cd00093">
    <property type="entry name" value="HTH_XRE"/>
    <property type="match status" value="1"/>
</dbReference>
<comment type="caution">
    <text evidence="2">The sequence shown here is derived from an EMBL/GenBank/DDBJ whole genome shotgun (WGS) entry which is preliminary data.</text>
</comment>
<evidence type="ECO:0000313" key="2">
    <source>
        <dbReference type="EMBL" id="MFD1047658.1"/>
    </source>
</evidence>
<dbReference type="SUPFAM" id="SSF47413">
    <property type="entry name" value="lambda repressor-like DNA-binding domains"/>
    <property type="match status" value="1"/>
</dbReference>
<accession>A0ABW3MAL9</accession>
<organism evidence="2 3">
    <name type="scientific">Kibdelosporangium lantanae</name>
    <dbReference type="NCBI Taxonomy" id="1497396"/>
    <lineage>
        <taxon>Bacteria</taxon>
        <taxon>Bacillati</taxon>
        <taxon>Actinomycetota</taxon>
        <taxon>Actinomycetes</taxon>
        <taxon>Pseudonocardiales</taxon>
        <taxon>Pseudonocardiaceae</taxon>
        <taxon>Kibdelosporangium</taxon>
    </lineage>
</organism>
<dbReference type="Gene3D" id="1.10.260.40">
    <property type="entry name" value="lambda repressor-like DNA-binding domains"/>
    <property type="match status" value="1"/>
</dbReference>
<protein>
    <submittedName>
        <fullName evidence="2">Helix-turn-helix domain-containing protein</fullName>
    </submittedName>
</protein>
<dbReference type="InterPro" id="IPR001387">
    <property type="entry name" value="Cro/C1-type_HTH"/>
</dbReference>
<name>A0ABW3MAL9_9PSEU</name>